<evidence type="ECO:0000313" key="10">
    <source>
        <dbReference type="EMBL" id="CAB4200740.1"/>
    </source>
</evidence>
<evidence type="ECO:0000313" key="12">
    <source>
        <dbReference type="EMBL" id="CAB4217941.1"/>
    </source>
</evidence>
<feature type="compositionally biased region" description="Pro residues" evidence="2">
    <location>
        <begin position="570"/>
        <end position="587"/>
    </location>
</feature>
<feature type="compositionally biased region" description="Pro residues" evidence="2">
    <location>
        <begin position="417"/>
        <end position="427"/>
    </location>
</feature>
<feature type="region of interest" description="Disordered" evidence="2">
    <location>
        <begin position="550"/>
        <end position="589"/>
    </location>
</feature>
<evidence type="ECO:0000313" key="5">
    <source>
        <dbReference type="EMBL" id="CAB4160286.1"/>
    </source>
</evidence>
<dbReference type="EMBL" id="LR797177">
    <property type="protein sequence ID" value="CAB4191710.1"/>
    <property type="molecule type" value="Genomic_DNA"/>
</dbReference>
<dbReference type="EMBL" id="LR796698">
    <property type="protein sequence ID" value="CAB4160286.1"/>
    <property type="molecule type" value="Genomic_DNA"/>
</dbReference>
<dbReference type="EMBL" id="LR798395">
    <property type="protein sequence ID" value="CAB5228893.1"/>
    <property type="molecule type" value="Genomic_DNA"/>
</dbReference>
<evidence type="ECO:0000256" key="2">
    <source>
        <dbReference type="SAM" id="MobiDB-lite"/>
    </source>
</evidence>
<gene>
    <name evidence="8" type="ORF">UFOVP1002_91</name>
    <name evidence="9" type="ORF">UFOVP1217_104</name>
    <name evidence="10" type="ORF">UFOVP1343_88</name>
    <name evidence="11" type="ORF">UFOVP1438_137</name>
    <name evidence="14" type="ORF">UFOVP1541_48</name>
    <name evidence="12" type="ORF">UFOVP1592_133</name>
    <name evidence="3" type="ORF">UFOVP465_182</name>
    <name evidence="4" type="ORF">UFOVP666_40</name>
    <name evidence="5" type="ORF">UFOVP727_117</name>
    <name evidence="13" type="ORF">UFOVP741_120</name>
    <name evidence="6" type="ORF">UFOVP819_68</name>
    <name evidence="7" type="ORF">UFOVP926_19</name>
</gene>
<dbReference type="EMBL" id="LR796762">
    <property type="protein sequence ID" value="CAB4164704.1"/>
    <property type="molecule type" value="Genomic_DNA"/>
</dbReference>
<feature type="region of interest" description="Disordered" evidence="2">
    <location>
        <begin position="404"/>
        <end position="427"/>
    </location>
</feature>
<evidence type="ECO:0000256" key="1">
    <source>
        <dbReference type="SAM" id="Coils"/>
    </source>
</evidence>
<feature type="region of interest" description="Disordered" evidence="2">
    <location>
        <begin position="126"/>
        <end position="341"/>
    </location>
</feature>
<reference evidence="11" key="1">
    <citation type="submission" date="2020-05" db="EMBL/GenBank/DDBJ databases">
        <authorList>
            <person name="Chiriac C."/>
            <person name="Salcher M."/>
            <person name="Ghai R."/>
            <person name="Kavagutti S V."/>
        </authorList>
    </citation>
    <scope>NUCLEOTIDE SEQUENCE</scope>
</reference>
<dbReference type="EMBL" id="LR798341">
    <property type="protein sequence ID" value="CAB5225192.1"/>
    <property type="molecule type" value="Genomic_DNA"/>
</dbReference>
<sequence>MLKNEVNYKALAFLAEQTASTFNYDVKGARALWDPSLSIPGTNRRGGWRCPVGTRYGGQITDRYGRSCGWGVARRIANQIADIGERLENIDDRKRNDRLAKRNARVQRFLARQDKPGLLERGARGLADALDGGDTGKPMTAPRAPARPRIPVQQRRPSIPAQPQSRPRTATPRMPNQDENGRITLRDGRVIDANGRTVYRPNQQGMRDPNREPVDIDPERLAEIVREAGRRRGNLRESEQRRMERELVEPGAPRTGEPPRPNAPRRRRRNAAQQGAKRTVRRKPEADFVDGSKPAPTKVPRRKPAPKPPARPAEASSPIPPPPWNPDAEPDLGEGAPNASELRNVLDQFGDLRALPEDAWWRHEFFPEGEEKDRLERVFGRYYDENNKRNDRGNSVNDQIFAQQAGAPKPRQQTPAPKAPARPAGPPPIRMQLAMDREFDKPEDANLVRVVKDDIANYKPNAYNNLQRLDKDGLNAKLDDAKREQAILDQEFELAFREWFNKKGGGRDQREEARNRLLNVHLRREKNNDEIDAIKTRIVEVDAGIEFRRKPGNNAGAGAVAPVQNRPQVPMQPPARPPERPTPPEPSVPVVEEVIPEDKIVPDADAGKQSPRKIGRQQKLDDAIKGLHEDGGNLADVQDGIVIDAVVDGQFKDGNLQNGREYTDAEVAGFIKNGFKDFERGAKFENRRYKFELVKQSNAAADVWCVLKVVDKNNGEKWFMKSSTYGANDGMLENIGMRAAQALEFGNNENHLRLGDVIKNDAIGGREVMPRRWVMMRDIHQWENGVQGEWKEAGNGLNAVASKINPRDVGRIAVLDMVFDNRDRHDRNFMWVQEGNRVRLGVIDHGLLGGGRREGIPVNEIPQNLERWADDIVANPGARNYRDQFNNGINGLKGAGYRIQNDRDRRILKETMRRSVIKMKDDLDTILGVDRIQANGAEVSEIEKLHIQALKRVAEARISWIENNLDDMVDQFI</sequence>
<name>A0A6J5SGR0_9CAUD</name>
<evidence type="ECO:0000313" key="6">
    <source>
        <dbReference type="EMBL" id="CAB4164704.1"/>
    </source>
</evidence>
<feature type="compositionally biased region" description="Low complexity" evidence="2">
    <location>
        <begin position="552"/>
        <end position="569"/>
    </location>
</feature>
<accession>A0A6J5SGR0</accession>
<dbReference type="EMBL" id="LR796961">
    <property type="protein sequence ID" value="CAB4178340.1"/>
    <property type="molecule type" value="Genomic_DNA"/>
</dbReference>
<feature type="coiled-coil region" evidence="1">
    <location>
        <begin position="464"/>
        <end position="491"/>
    </location>
</feature>
<dbReference type="EMBL" id="LR797452">
    <property type="protein sequence ID" value="CAB4217941.1"/>
    <property type="molecule type" value="Genomic_DNA"/>
</dbReference>
<feature type="compositionally biased region" description="Basic and acidic residues" evidence="2">
    <location>
        <begin position="179"/>
        <end position="190"/>
    </location>
</feature>
<evidence type="ECO:0000313" key="9">
    <source>
        <dbReference type="EMBL" id="CAB4191710.1"/>
    </source>
</evidence>
<dbReference type="EMBL" id="LR797305">
    <property type="protein sequence ID" value="CAB4200740.1"/>
    <property type="molecule type" value="Genomic_DNA"/>
</dbReference>
<evidence type="ECO:0000313" key="7">
    <source>
        <dbReference type="EMBL" id="CAB4171824.1"/>
    </source>
</evidence>
<dbReference type="EMBL" id="LR796443">
    <property type="protein sequence ID" value="CAB4145263.1"/>
    <property type="molecule type" value="Genomic_DNA"/>
</dbReference>
<feature type="compositionally biased region" description="Low complexity" evidence="2">
    <location>
        <begin position="141"/>
        <end position="159"/>
    </location>
</feature>
<evidence type="ECO:0000313" key="14">
    <source>
        <dbReference type="EMBL" id="CAB5228893.1"/>
    </source>
</evidence>
<evidence type="ECO:0000313" key="11">
    <source>
        <dbReference type="EMBL" id="CAB4213183.1"/>
    </source>
</evidence>
<protein>
    <submittedName>
        <fullName evidence="11">Uncharacterized protein</fullName>
    </submittedName>
</protein>
<dbReference type="EMBL" id="LR796878">
    <property type="protein sequence ID" value="CAB4171824.1"/>
    <property type="molecule type" value="Genomic_DNA"/>
</dbReference>
<evidence type="ECO:0000313" key="4">
    <source>
        <dbReference type="EMBL" id="CAB4156090.1"/>
    </source>
</evidence>
<evidence type="ECO:0000313" key="13">
    <source>
        <dbReference type="EMBL" id="CAB5225192.1"/>
    </source>
</evidence>
<keyword evidence="1" id="KW-0175">Coiled coil</keyword>
<dbReference type="EMBL" id="LR797395">
    <property type="protein sequence ID" value="CAB4213183.1"/>
    <property type="molecule type" value="Genomic_DNA"/>
</dbReference>
<proteinExistence type="predicted"/>
<organism evidence="11">
    <name type="scientific">uncultured Caudovirales phage</name>
    <dbReference type="NCBI Taxonomy" id="2100421"/>
    <lineage>
        <taxon>Viruses</taxon>
        <taxon>Duplodnaviria</taxon>
        <taxon>Heunggongvirae</taxon>
        <taxon>Uroviricota</taxon>
        <taxon>Caudoviricetes</taxon>
        <taxon>Peduoviridae</taxon>
        <taxon>Maltschvirus</taxon>
        <taxon>Maltschvirus maltsch</taxon>
    </lineage>
</organism>
<evidence type="ECO:0000313" key="8">
    <source>
        <dbReference type="EMBL" id="CAB4178340.1"/>
    </source>
</evidence>
<dbReference type="EMBL" id="LR796644">
    <property type="protein sequence ID" value="CAB4156090.1"/>
    <property type="molecule type" value="Genomic_DNA"/>
</dbReference>
<feature type="compositionally biased region" description="Basic and acidic residues" evidence="2">
    <location>
        <begin position="208"/>
        <end position="248"/>
    </location>
</feature>
<feature type="compositionally biased region" description="Low complexity" evidence="2">
    <location>
        <begin position="407"/>
        <end position="416"/>
    </location>
</feature>
<evidence type="ECO:0000313" key="3">
    <source>
        <dbReference type="EMBL" id="CAB4145263.1"/>
    </source>
</evidence>